<dbReference type="Proteomes" id="UP001501079">
    <property type="component" value="Unassembled WGS sequence"/>
</dbReference>
<name>A0ABP8A2Y5_9MICO</name>
<evidence type="ECO:0000313" key="1">
    <source>
        <dbReference type="EMBL" id="GAA4176610.1"/>
    </source>
</evidence>
<dbReference type="RefSeq" id="WP_344754720.1">
    <property type="nucleotide sequence ID" value="NZ_BAABBW010000004.1"/>
</dbReference>
<comment type="caution">
    <text evidence="1">The sequence shown here is derived from an EMBL/GenBank/DDBJ whole genome shotgun (WGS) entry which is preliminary data.</text>
</comment>
<proteinExistence type="predicted"/>
<sequence length="89" mass="9079">MDITKSTATTTLTTTTYEADVDVNGDGATTHLVAVVDEVTATIEAYGQVSAYAQFPASALPLVKQLIDTILAAPQPSDSGGSADNTTTS</sequence>
<reference evidence="2" key="1">
    <citation type="journal article" date="2019" name="Int. J. Syst. Evol. Microbiol.">
        <title>The Global Catalogue of Microorganisms (GCM) 10K type strain sequencing project: providing services to taxonomists for standard genome sequencing and annotation.</title>
        <authorList>
            <consortium name="The Broad Institute Genomics Platform"/>
            <consortium name="The Broad Institute Genome Sequencing Center for Infectious Disease"/>
            <person name="Wu L."/>
            <person name="Ma J."/>
        </authorList>
    </citation>
    <scope>NUCLEOTIDE SEQUENCE [LARGE SCALE GENOMIC DNA]</scope>
    <source>
        <strain evidence="2">JCM 17591</strain>
    </source>
</reference>
<organism evidence="1 2">
    <name type="scientific">Gryllotalpicola koreensis</name>
    <dbReference type="NCBI Taxonomy" id="993086"/>
    <lineage>
        <taxon>Bacteria</taxon>
        <taxon>Bacillati</taxon>
        <taxon>Actinomycetota</taxon>
        <taxon>Actinomycetes</taxon>
        <taxon>Micrococcales</taxon>
        <taxon>Microbacteriaceae</taxon>
        <taxon>Gryllotalpicola</taxon>
    </lineage>
</organism>
<protein>
    <submittedName>
        <fullName evidence="1">Uncharacterized protein</fullName>
    </submittedName>
</protein>
<gene>
    <name evidence="1" type="ORF">GCM10022287_24120</name>
</gene>
<keyword evidence="2" id="KW-1185">Reference proteome</keyword>
<dbReference type="EMBL" id="BAABBW010000004">
    <property type="protein sequence ID" value="GAA4176610.1"/>
    <property type="molecule type" value="Genomic_DNA"/>
</dbReference>
<accession>A0ABP8A2Y5</accession>
<evidence type="ECO:0000313" key="2">
    <source>
        <dbReference type="Proteomes" id="UP001501079"/>
    </source>
</evidence>